<evidence type="ECO:0000256" key="4">
    <source>
        <dbReference type="SAM" id="Phobius"/>
    </source>
</evidence>
<keyword evidence="4" id="KW-0472">Membrane</keyword>
<dbReference type="OrthoDB" id="304983at2"/>
<keyword evidence="4" id="KW-0812">Transmembrane</keyword>
<dbReference type="Pfam" id="PF00672">
    <property type="entry name" value="HAMP"/>
    <property type="match status" value="1"/>
</dbReference>
<dbReference type="PANTHER" id="PTHR32089">
    <property type="entry name" value="METHYL-ACCEPTING CHEMOTAXIS PROTEIN MCPB"/>
    <property type="match status" value="1"/>
</dbReference>
<comment type="similarity">
    <text evidence="2">Belongs to the methyl-accepting chemotaxis (MCP) protein family.</text>
</comment>
<keyword evidence="1 3" id="KW-0807">Transducer</keyword>
<dbReference type="AlphaFoldDB" id="A0A0P6X2E5"/>
<dbReference type="PROSITE" id="PS50111">
    <property type="entry name" value="CHEMOTAXIS_TRANSDUC_2"/>
    <property type="match status" value="1"/>
</dbReference>
<dbReference type="Gene3D" id="1.10.287.950">
    <property type="entry name" value="Methyl-accepting chemotaxis protein"/>
    <property type="match status" value="1"/>
</dbReference>
<dbReference type="Proteomes" id="UP000050417">
    <property type="component" value="Unassembled WGS sequence"/>
</dbReference>
<feature type="transmembrane region" description="Helical" evidence="4">
    <location>
        <begin position="31"/>
        <end position="54"/>
    </location>
</feature>
<dbReference type="Pfam" id="PF00015">
    <property type="entry name" value="MCPsignal"/>
    <property type="match status" value="1"/>
</dbReference>
<dbReference type="GO" id="GO:0007165">
    <property type="term" value="P:signal transduction"/>
    <property type="evidence" value="ECO:0007669"/>
    <property type="project" value="UniProtKB-KW"/>
</dbReference>
<proteinExistence type="inferred from homology"/>
<comment type="caution">
    <text evidence="6">The sequence shown here is derived from an EMBL/GenBank/DDBJ whole genome shotgun (WGS) entry which is preliminary data.</text>
</comment>
<accession>A0A0P6X2E5</accession>
<sequence length="736" mass="79942">MEKDLLFLSGVIVLVCGVSFGVALKIFRKEVAIPISLLLLVWSLLAIGGGYAIAKLGVNVLNGVVLGAILFLLSGAALYAIRSFLQPLKALTEALQRMSTGDIQFVSEMEGGRLGELLESLQGVMRYYQEYAQKIETIATGNLTDEIVLKGDKDEFGRSLGKMTGGLRTIVSQVTASADTMSQTAHQVSNAAQRAQGAVNQIGETIEIVAGGTHHQLEQVTQTTAAVETLDQTVSEISRGADEQTQAIQQANQFTEQMKTAIDQVAERAHTGAQGSAQAARAAQTAASVIHQSLDGMAQINQSAMKVNQSVSLMGKHSEKIGSIVEVINEISSQTNLLALNAAIEAARAGEHGKGFAVVADEVRKLAEKSALATKEISTLVKDIQSTVADTEQAIEDEAHLVEEGVRFSHEAEQALNNILEVVSSIELQVGEIAAASDEISATSNSLVEVMDSVSVVAEQNRQATHQIARQSGAVRGTVEAIMELSRENDRAVKNMKTAAEEMQTQVTAVTDSMLALDQVSVDLQQHVLKFTTQKISGKVSRGSALLGRLDFVREVHGKDALEKVLWSMSADDQRVLRKKIDPQSEYPSELLGSLTQAIKNVLAGGKDDILREMTAYRAKFDILPGGALEQHFKAGDPGFTIRRMDLCLRHNWGDGVVVINEELGENHILQKVDMGRKQPRERCTFNHVGWMEGVIREAGGIPHIRKTRCMYDGHPYCEYDIRWEMNKNGHESLKK</sequence>
<reference evidence="6 7" key="1">
    <citation type="submission" date="2015-07" db="EMBL/GenBank/DDBJ databases">
        <title>Genome sequence of Ornatilinea apprima DSM 23815.</title>
        <authorList>
            <person name="Hemp J."/>
            <person name="Ward L.M."/>
            <person name="Pace L.A."/>
            <person name="Fischer W.W."/>
        </authorList>
    </citation>
    <scope>NUCLEOTIDE SEQUENCE [LARGE SCALE GENOMIC DNA]</scope>
    <source>
        <strain evidence="6 7">P3M-1</strain>
    </source>
</reference>
<evidence type="ECO:0000256" key="2">
    <source>
        <dbReference type="ARBA" id="ARBA00029447"/>
    </source>
</evidence>
<keyword evidence="4" id="KW-1133">Transmembrane helix</keyword>
<dbReference type="RefSeq" id="WP_075063731.1">
    <property type="nucleotide sequence ID" value="NZ_LGCL01000034.1"/>
</dbReference>
<dbReference type="EMBL" id="LGCL01000034">
    <property type="protein sequence ID" value="KPL73759.1"/>
    <property type="molecule type" value="Genomic_DNA"/>
</dbReference>
<dbReference type="STRING" id="1134406.ADN00_14435"/>
<protein>
    <recommendedName>
        <fullName evidence="5">Methyl-accepting transducer domain-containing protein</fullName>
    </recommendedName>
</protein>
<keyword evidence="7" id="KW-1185">Reference proteome</keyword>
<dbReference type="SMART" id="SM00283">
    <property type="entry name" value="MA"/>
    <property type="match status" value="1"/>
</dbReference>
<name>A0A0P6X2E5_9CHLR</name>
<evidence type="ECO:0000259" key="5">
    <source>
        <dbReference type="PROSITE" id="PS50111"/>
    </source>
</evidence>
<organism evidence="6 7">
    <name type="scientific">Ornatilinea apprima</name>
    <dbReference type="NCBI Taxonomy" id="1134406"/>
    <lineage>
        <taxon>Bacteria</taxon>
        <taxon>Bacillati</taxon>
        <taxon>Chloroflexota</taxon>
        <taxon>Anaerolineae</taxon>
        <taxon>Anaerolineales</taxon>
        <taxon>Anaerolineaceae</taxon>
        <taxon>Ornatilinea</taxon>
    </lineage>
</organism>
<evidence type="ECO:0000256" key="3">
    <source>
        <dbReference type="PROSITE-ProRule" id="PRU00284"/>
    </source>
</evidence>
<feature type="transmembrane region" description="Helical" evidence="4">
    <location>
        <begin position="6"/>
        <end position="24"/>
    </location>
</feature>
<evidence type="ECO:0000256" key="1">
    <source>
        <dbReference type="ARBA" id="ARBA00023224"/>
    </source>
</evidence>
<dbReference type="SUPFAM" id="SSF58104">
    <property type="entry name" value="Methyl-accepting chemotaxis protein (MCP) signaling domain"/>
    <property type="match status" value="2"/>
</dbReference>
<gene>
    <name evidence="6" type="ORF">ADN00_14435</name>
</gene>
<feature type="transmembrane region" description="Helical" evidence="4">
    <location>
        <begin position="60"/>
        <end position="81"/>
    </location>
</feature>
<dbReference type="PANTHER" id="PTHR32089:SF112">
    <property type="entry name" value="LYSOZYME-LIKE PROTEIN-RELATED"/>
    <property type="match status" value="1"/>
</dbReference>
<dbReference type="CDD" id="cd11386">
    <property type="entry name" value="MCP_signal"/>
    <property type="match status" value="1"/>
</dbReference>
<evidence type="ECO:0000313" key="6">
    <source>
        <dbReference type="EMBL" id="KPL73759.1"/>
    </source>
</evidence>
<feature type="domain" description="Methyl-accepting transducer" evidence="5">
    <location>
        <begin position="219"/>
        <end position="455"/>
    </location>
</feature>
<evidence type="ECO:0000313" key="7">
    <source>
        <dbReference type="Proteomes" id="UP000050417"/>
    </source>
</evidence>
<dbReference type="Gene3D" id="6.10.340.10">
    <property type="match status" value="1"/>
</dbReference>
<dbReference type="InterPro" id="IPR004089">
    <property type="entry name" value="MCPsignal_dom"/>
</dbReference>
<dbReference type="GO" id="GO:0016020">
    <property type="term" value="C:membrane"/>
    <property type="evidence" value="ECO:0007669"/>
    <property type="project" value="InterPro"/>
</dbReference>
<dbReference type="InterPro" id="IPR003660">
    <property type="entry name" value="HAMP_dom"/>
</dbReference>